<feature type="region of interest" description="Disordered" evidence="1">
    <location>
        <begin position="491"/>
        <end position="512"/>
    </location>
</feature>
<reference evidence="3 4" key="2">
    <citation type="submission" date="2018-11" db="EMBL/GenBank/DDBJ databases">
        <authorList>
            <consortium name="Pathogen Informatics"/>
        </authorList>
    </citation>
    <scope>NUCLEOTIDE SEQUENCE [LARGE SCALE GENOMIC DNA]</scope>
</reference>
<protein>
    <submittedName>
        <fullName evidence="5">START domain-containing protein</fullName>
    </submittedName>
</protein>
<dbReference type="OrthoDB" id="1295045at2759"/>
<dbReference type="PANTHER" id="PTHR19308">
    <property type="entry name" value="PHOSPHATIDYLCHOLINE TRANSFER PROTEIN"/>
    <property type="match status" value="1"/>
</dbReference>
<evidence type="ECO:0000259" key="2">
    <source>
        <dbReference type="PROSITE" id="PS50848"/>
    </source>
</evidence>
<accession>A0A0R3X0E8</accession>
<dbReference type="AlphaFoldDB" id="A0A0R3X0E8"/>
<dbReference type="STRING" id="6205.A0A0R3X0E8"/>
<evidence type="ECO:0000313" key="5">
    <source>
        <dbReference type="WBParaSite" id="TTAC_0000660301-mRNA-1"/>
    </source>
</evidence>
<name>A0A0R3X0E8_HYDTA</name>
<dbReference type="EMBL" id="UYWX01020310">
    <property type="protein sequence ID" value="VDM30820.1"/>
    <property type="molecule type" value="Genomic_DNA"/>
</dbReference>
<keyword evidence="4" id="KW-1185">Reference proteome</keyword>
<dbReference type="GO" id="GO:0008289">
    <property type="term" value="F:lipid binding"/>
    <property type="evidence" value="ECO:0007669"/>
    <property type="project" value="InterPro"/>
</dbReference>
<evidence type="ECO:0000313" key="4">
    <source>
        <dbReference type="Proteomes" id="UP000274429"/>
    </source>
</evidence>
<dbReference type="InterPro" id="IPR023393">
    <property type="entry name" value="START-like_dom_sf"/>
</dbReference>
<dbReference type="InterPro" id="IPR051213">
    <property type="entry name" value="START_lipid_transfer"/>
</dbReference>
<dbReference type="PANTHER" id="PTHR19308:SF8">
    <property type="entry name" value="STAR-RELATED LIPID TRANSFER PROTEIN 7, MITOCHONDRIAL"/>
    <property type="match status" value="1"/>
</dbReference>
<dbReference type="SUPFAM" id="SSF55961">
    <property type="entry name" value="Bet v1-like"/>
    <property type="match status" value="1"/>
</dbReference>
<organism evidence="5">
    <name type="scientific">Hydatigena taeniaeformis</name>
    <name type="common">Feline tapeworm</name>
    <name type="synonym">Taenia taeniaeformis</name>
    <dbReference type="NCBI Taxonomy" id="6205"/>
    <lineage>
        <taxon>Eukaryota</taxon>
        <taxon>Metazoa</taxon>
        <taxon>Spiralia</taxon>
        <taxon>Lophotrochozoa</taxon>
        <taxon>Platyhelminthes</taxon>
        <taxon>Cestoda</taxon>
        <taxon>Eucestoda</taxon>
        <taxon>Cyclophyllidea</taxon>
        <taxon>Taeniidae</taxon>
        <taxon>Hydatigera</taxon>
    </lineage>
</organism>
<feature type="domain" description="START" evidence="2">
    <location>
        <begin position="254"/>
        <end position="356"/>
    </location>
</feature>
<dbReference type="Proteomes" id="UP000274429">
    <property type="component" value="Unassembled WGS sequence"/>
</dbReference>
<feature type="compositionally biased region" description="Polar residues" evidence="1">
    <location>
        <begin position="491"/>
        <end position="500"/>
    </location>
</feature>
<dbReference type="InterPro" id="IPR002913">
    <property type="entry name" value="START_lipid-bd_dom"/>
</dbReference>
<proteinExistence type="predicted"/>
<evidence type="ECO:0000256" key="1">
    <source>
        <dbReference type="SAM" id="MobiDB-lite"/>
    </source>
</evidence>
<dbReference type="Gene3D" id="3.30.530.20">
    <property type="match status" value="1"/>
</dbReference>
<dbReference type="WBParaSite" id="TTAC_0000660301-mRNA-1">
    <property type="protein sequence ID" value="TTAC_0000660301-mRNA-1"/>
    <property type="gene ID" value="TTAC_0000660301"/>
</dbReference>
<dbReference type="PROSITE" id="PS50848">
    <property type="entry name" value="START"/>
    <property type="match status" value="1"/>
</dbReference>
<evidence type="ECO:0000313" key="3">
    <source>
        <dbReference type="EMBL" id="VDM30820.1"/>
    </source>
</evidence>
<reference evidence="5" key="1">
    <citation type="submission" date="2017-02" db="UniProtKB">
        <authorList>
            <consortium name="WormBaseParasite"/>
        </authorList>
    </citation>
    <scope>IDENTIFICATION</scope>
</reference>
<gene>
    <name evidence="3" type="ORF">TTAC_LOCUS6588</name>
</gene>
<sequence length="537" mass="60996">MLCLTFRYLIRSAPPEHVSSLLIIVLFVRTYFLITQVNFIRGSIFRSPQFFLMRRCSDVNKFKCFPRMMRQVFLAKLFTLRNLADMLFKRIGEVYRYGCFSFHQELAASKGQRILLGACLISFAQDSISEDEMMITVEAFDVAKYNELLKFTQKSRQKEEEKSSEGVSRQSIVREYSSLESPLTFYVRDLRHFLRERQHEFFRTFFASQKENLIPSIDSTDTPLMPASSPRGVMLIDLSSRLSTDGTGFVDSEWECVIDRPDLRMWRRPSCKNSNGSSKMAVGLYEYRVCGTFSDISALCFLEVQLNLAYRRYWDKSVVVLESKKSANAAGSEVIRWVARFPFPLARREYIYARRWWLTTTGVGDQSLALIISRVSNMQPTDSAASITVVPQDAGWANDEESQSGGGLVSVRSYESNMLIRSHGTIDEPGMDYFLIYLDDPQLVLSTGAASRLSSAVIPRLLDGLHSAALTISTKGLPDTIRPVVLRSSQSFPSDGSTFVANPDEASDTSHSETMQVNVENPIAPITTRVYRFFFHS</sequence>
<dbReference type="GO" id="GO:0005737">
    <property type="term" value="C:cytoplasm"/>
    <property type="evidence" value="ECO:0007669"/>
    <property type="project" value="UniProtKB-ARBA"/>
</dbReference>